<dbReference type="Proteomes" id="UP001189429">
    <property type="component" value="Unassembled WGS sequence"/>
</dbReference>
<feature type="non-terminal residue" evidence="2">
    <location>
        <position position="810"/>
    </location>
</feature>
<reference evidence="2" key="1">
    <citation type="submission" date="2023-10" db="EMBL/GenBank/DDBJ databases">
        <authorList>
            <person name="Chen Y."/>
            <person name="Shah S."/>
            <person name="Dougan E. K."/>
            <person name="Thang M."/>
            <person name="Chan C."/>
        </authorList>
    </citation>
    <scope>NUCLEOTIDE SEQUENCE [LARGE SCALE GENOMIC DNA]</scope>
</reference>
<protein>
    <submittedName>
        <fullName evidence="2">Uncharacterized protein</fullName>
    </submittedName>
</protein>
<accession>A0ABN9R6Z5</accession>
<dbReference type="EMBL" id="CAUYUJ010005559">
    <property type="protein sequence ID" value="CAK0814169.1"/>
    <property type="molecule type" value="Genomic_DNA"/>
</dbReference>
<sequence length="810" mass="90490">EMQDARLRLGAPGETMSEKEQGEWQEKRRLFFKQTQDSEEERKKKLKKLVQSTPRIATAEWLKVLDRGILNGCGFGLEHFQNAKALSDLGVYDGTQTGITDDDALKAFLGQLPSSVNCLVLSSDQEAKQLSGYNFAKDVLKLTCVLIGDWFHRCWNDLGAAVRKAGLHSIYVQKLQLHNFPRGCGHPSYTIALGLKQTLQMTAKLVKQDMHTRALALAKLVIDKGWASDVDELFECDSWRDIAVPGRPASRPMAARAARAAPTQMRDRCKNGMHAAAKIARNRSITEYGRLIAELTRPFYTDFSEASWRVLDVLKKLLHLKRDIGVLDHCGFTVRFDPATMAELHHLHPAVAHEESPALTFGKLMDILMRIRVGSCPWHTCGYPGKLAIINNPAKLPELFRNLRQDLEVWHAARKQGNATVKAMLKGSTMGPESPFMSWVAAFAQAVEFDSAAAPKQMTDLISKVFQGLGHSRINEDANKLLRDTEGRENPNHNVAFVRMWSALANSKLLQTEERKEIPPESQCSPPCSQLPDKLFKAALRTEGADTDDQNSDQCSVEMEKAINQVTGPQTRSTNTPESQQQRIADFEALKIMHANGLWDKADAAWRAALIPEGALIRAKSIGEVYFAVRSYLRSVLTWPCVKVHGEPADVELWDYCMHVPPLRWRLVWDLDNYEVLPTKHVPPITIAMRGGKSKGVIKQQTGPAQYVPEFQAQAGFAGVPESALRKLRELLKAGSADTSDGDDQKMDLVVALLKKKIVPTKKVHEINAILANAFHEENPEADGAWSEDFETVFDVVTQGEGKDMVQYFE</sequence>
<comment type="caution">
    <text evidence="2">The sequence shown here is derived from an EMBL/GenBank/DDBJ whole genome shotgun (WGS) entry which is preliminary data.</text>
</comment>
<proteinExistence type="predicted"/>
<evidence type="ECO:0000313" key="2">
    <source>
        <dbReference type="EMBL" id="CAK0814169.1"/>
    </source>
</evidence>
<organism evidence="2 3">
    <name type="scientific">Prorocentrum cordatum</name>
    <dbReference type="NCBI Taxonomy" id="2364126"/>
    <lineage>
        <taxon>Eukaryota</taxon>
        <taxon>Sar</taxon>
        <taxon>Alveolata</taxon>
        <taxon>Dinophyceae</taxon>
        <taxon>Prorocentrales</taxon>
        <taxon>Prorocentraceae</taxon>
        <taxon>Prorocentrum</taxon>
    </lineage>
</organism>
<gene>
    <name evidence="2" type="ORF">PCOR1329_LOCUS17844</name>
</gene>
<feature type="region of interest" description="Disordered" evidence="1">
    <location>
        <begin position="1"/>
        <end position="24"/>
    </location>
</feature>
<keyword evidence="3" id="KW-1185">Reference proteome</keyword>
<evidence type="ECO:0000256" key="1">
    <source>
        <dbReference type="SAM" id="MobiDB-lite"/>
    </source>
</evidence>
<name>A0ABN9R6Z5_9DINO</name>
<feature type="non-terminal residue" evidence="2">
    <location>
        <position position="1"/>
    </location>
</feature>
<evidence type="ECO:0000313" key="3">
    <source>
        <dbReference type="Proteomes" id="UP001189429"/>
    </source>
</evidence>